<feature type="chain" id="PRO_5008902283" description="Hydrophobin" evidence="1">
    <location>
        <begin position="22"/>
        <end position="105"/>
    </location>
</feature>
<comment type="caution">
    <text evidence="2">The sequence shown here is derived from an EMBL/GenBank/DDBJ whole genome shotgun (WGS) entry which is preliminary data.</text>
</comment>
<organism evidence="2 3">
    <name type="scientific">Paracoccidioides brasiliensis</name>
    <dbReference type="NCBI Taxonomy" id="121759"/>
    <lineage>
        <taxon>Eukaryota</taxon>
        <taxon>Fungi</taxon>
        <taxon>Dikarya</taxon>
        <taxon>Ascomycota</taxon>
        <taxon>Pezizomycotina</taxon>
        <taxon>Eurotiomycetes</taxon>
        <taxon>Eurotiomycetidae</taxon>
        <taxon>Onygenales</taxon>
        <taxon>Ajellomycetaceae</taxon>
        <taxon>Paracoccidioides</taxon>
    </lineage>
</organism>
<dbReference type="EMBL" id="LZYO01000363">
    <property type="protein sequence ID" value="ODH14528.1"/>
    <property type="molecule type" value="Genomic_DNA"/>
</dbReference>
<evidence type="ECO:0000256" key="1">
    <source>
        <dbReference type="SAM" id="SignalP"/>
    </source>
</evidence>
<dbReference type="Proteomes" id="UP000242814">
    <property type="component" value="Unassembled WGS sequence"/>
</dbReference>
<accession>A0A1D2J750</accession>
<dbReference type="AlphaFoldDB" id="A0A1D2J750"/>
<feature type="signal peptide" evidence="1">
    <location>
        <begin position="1"/>
        <end position="21"/>
    </location>
</feature>
<evidence type="ECO:0008006" key="4">
    <source>
        <dbReference type="Google" id="ProtNLM"/>
    </source>
</evidence>
<reference evidence="2 3" key="1">
    <citation type="submission" date="2016-06" db="EMBL/GenBank/DDBJ databases">
        <authorList>
            <person name="Kjaerup R.B."/>
            <person name="Dalgaard T.S."/>
            <person name="Juul-Madsen H.R."/>
        </authorList>
    </citation>
    <scope>NUCLEOTIDE SEQUENCE [LARGE SCALE GENOMIC DNA]</scope>
    <source>
        <strain evidence="2 3">Pb300</strain>
    </source>
</reference>
<protein>
    <recommendedName>
        <fullName evidence="4">Hydrophobin</fullName>
    </recommendedName>
</protein>
<keyword evidence="1" id="KW-0732">Signal</keyword>
<evidence type="ECO:0000313" key="2">
    <source>
        <dbReference type="EMBL" id="ODH14528.1"/>
    </source>
</evidence>
<proteinExistence type="predicted"/>
<dbReference type="VEuPathDB" id="FungiDB:PABG_02013"/>
<evidence type="ECO:0000313" key="3">
    <source>
        <dbReference type="Proteomes" id="UP000242814"/>
    </source>
</evidence>
<dbReference type="VEuPathDB" id="FungiDB:PADG_00406"/>
<name>A0A1D2J750_PARBR</name>
<gene>
    <name evidence="2" type="ORF">ACO22_06569</name>
</gene>
<sequence>MKLQFPISAFAFISSIVNVVALPPSHQPRDIPNPLAIRDGRPSSANCNSVPQCCEATYSSEDRLVIQGLKMFELDPEGGGKSGFSVATLYIPRLHFAHILSVPSV</sequence>